<feature type="non-terminal residue" evidence="1">
    <location>
        <position position="132"/>
    </location>
</feature>
<sequence length="132" mass="14737">MTSRPIPATAANLIETSQLRRRYYSAQVYAQTQRALSIPVTLILRRDDHSTRPVSVGAGPTALRALRGTGVKHRQLPNSGLLLKLTIQKDSITNLGPTRDSIPGPHDVQPYLLATTPPRQFKYIKYKYCQNV</sequence>
<protein>
    <submittedName>
        <fullName evidence="1">Uncharacterized protein</fullName>
    </submittedName>
</protein>
<dbReference type="AlphaFoldDB" id="A0A8J9YMA9"/>
<dbReference type="Proteomes" id="UP000838878">
    <property type="component" value="Chromosome 8"/>
</dbReference>
<accession>A0A8J9YMA9</accession>
<dbReference type="EMBL" id="OV170228">
    <property type="protein sequence ID" value="CAH0730726.1"/>
    <property type="molecule type" value="Genomic_DNA"/>
</dbReference>
<evidence type="ECO:0000313" key="2">
    <source>
        <dbReference type="Proteomes" id="UP000838878"/>
    </source>
</evidence>
<gene>
    <name evidence="1" type="ORF">BINO364_LOCUS15675</name>
</gene>
<proteinExistence type="predicted"/>
<reference evidence="1" key="1">
    <citation type="submission" date="2021-12" db="EMBL/GenBank/DDBJ databases">
        <authorList>
            <person name="Martin H S."/>
        </authorList>
    </citation>
    <scope>NUCLEOTIDE SEQUENCE</scope>
</reference>
<evidence type="ECO:0000313" key="1">
    <source>
        <dbReference type="EMBL" id="CAH0730726.1"/>
    </source>
</evidence>
<keyword evidence="2" id="KW-1185">Reference proteome</keyword>
<name>A0A8J9YMA9_9NEOP</name>
<organism evidence="1 2">
    <name type="scientific">Brenthis ino</name>
    <name type="common">lesser marbled fritillary</name>
    <dbReference type="NCBI Taxonomy" id="405034"/>
    <lineage>
        <taxon>Eukaryota</taxon>
        <taxon>Metazoa</taxon>
        <taxon>Ecdysozoa</taxon>
        <taxon>Arthropoda</taxon>
        <taxon>Hexapoda</taxon>
        <taxon>Insecta</taxon>
        <taxon>Pterygota</taxon>
        <taxon>Neoptera</taxon>
        <taxon>Endopterygota</taxon>
        <taxon>Lepidoptera</taxon>
        <taxon>Glossata</taxon>
        <taxon>Ditrysia</taxon>
        <taxon>Papilionoidea</taxon>
        <taxon>Nymphalidae</taxon>
        <taxon>Heliconiinae</taxon>
        <taxon>Argynnini</taxon>
        <taxon>Brenthis</taxon>
    </lineage>
</organism>